<organism evidence="4 5">
    <name type="scientific">Nocardioides taihuensis</name>
    <dbReference type="NCBI Taxonomy" id="1835606"/>
    <lineage>
        <taxon>Bacteria</taxon>
        <taxon>Bacillati</taxon>
        <taxon>Actinomycetota</taxon>
        <taxon>Actinomycetes</taxon>
        <taxon>Propionibacteriales</taxon>
        <taxon>Nocardioidaceae</taxon>
        <taxon>Nocardioides</taxon>
    </lineage>
</organism>
<dbReference type="CDD" id="cd04301">
    <property type="entry name" value="NAT_SF"/>
    <property type="match status" value="1"/>
</dbReference>
<accession>A0ABW0BMX3</accession>
<dbReference type="InterPro" id="IPR000182">
    <property type="entry name" value="GNAT_dom"/>
</dbReference>
<evidence type="ECO:0000313" key="4">
    <source>
        <dbReference type="EMBL" id="MFC5178669.1"/>
    </source>
</evidence>
<keyword evidence="1 4" id="KW-0808">Transferase</keyword>
<dbReference type="RefSeq" id="WP_378592360.1">
    <property type="nucleotide sequence ID" value="NZ_JBHSKD010000027.1"/>
</dbReference>
<protein>
    <submittedName>
        <fullName evidence="4">GNAT family N-acetyltransferase</fullName>
        <ecNumber evidence="4">2.3.-.-</ecNumber>
    </submittedName>
</protein>
<feature type="domain" description="N-acetyltransferase" evidence="3">
    <location>
        <begin position="1"/>
        <end position="190"/>
    </location>
</feature>
<dbReference type="InterPro" id="IPR016181">
    <property type="entry name" value="Acyl_CoA_acyltransferase"/>
</dbReference>
<dbReference type="Proteomes" id="UP001596087">
    <property type="component" value="Unassembled WGS sequence"/>
</dbReference>
<evidence type="ECO:0000256" key="1">
    <source>
        <dbReference type="ARBA" id="ARBA00022679"/>
    </source>
</evidence>
<dbReference type="Pfam" id="PF00583">
    <property type="entry name" value="Acetyltransf_1"/>
    <property type="match status" value="2"/>
</dbReference>
<dbReference type="InterPro" id="IPR050832">
    <property type="entry name" value="Bact_Acetyltransf"/>
</dbReference>
<name>A0ABW0BMX3_9ACTN</name>
<feature type="domain" description="N-acetyltransferase" evidence="3">
    <location>
        <begin position="185"/>
        <end position="330"/>
    </location>
</feature>
<dbReference type="PROSITE" id="PS51186">
    <property type="entry name" value="GNAT"/>
    <property type="match status" value="2"/>
</dbReference>
<keyword evidence="5" id="KW-1185">Reference proteome</keyword>
<dbReference type="GO" id="GO:0016746">
    <property type="term" value="F:acyltransferase activity"/>
    <property type="evidence" value="ECO:0007669"/>
    <property type="project" value="UniProtKB-KW"/>
</dbReference>
<sequence>MDVHEFGPDDAPSVAAFAEVADACHRVDAPWLYPVTPYRVEMDMRHGWDGEVGRYFLATDEGVPVGALNVNTSEHDNLDLAWVDLRVHPDHRRRGHGRALLGHATDTLRAIGRGLLSTSGWDAEAVRAFAAATGLAEKAREVQRRQVLADLPPGLVEAVHAESLPHAAGYELLRIPGYAPDDLLADLARVTESINDAPIDDLEFEDEKYSADRVRGYERAQQEAGFRLYRVVARHRGTGELAGHSVAVVDAETPTICYQHDTAVARDHRGHRLGLLLKADLLRWLADEEPQLATVDTWNAESNTHMIGVNERLGYRPVGRELVFQLRVSG</sequence>
<gene>
    <name evidence="4" type="ORF">ACFPGP_18460</name>
</gene>
<reference evidence="5" key="1">
    <citation type="journal article" date="2019" name="Int. J. Syst. Evol. Microbiol.">
        <title>The Global Catalogue of Microorganisms (GCM) 10K type strain sequencing project: providing services to taxonomists for standard genome sequencing and annotation.</title>
        <authorList>
            <consortium name="The Broad Institute Genomics Platform"/>
            <consortium name="The Broad Institute Genome Sequencing Center for Infectious Disease"/>
            <person name="Wu L."/>
            <person name="Ma J."/>
        </authorList>
    </citation>
    <scope>NUCLEOTIDE SEQUENCE [LARGE SCALE GENOMIC DNA]</scope>
    <source>
        <strain evidence="5">DFY41</strain>
    </source>
</reference>
<dbReference type="EMBL" id="JBHSKD010000027">
    <property type="protein sequence ID" value="MFC5178669.1"/>
    <property type="molecule type" value="Genomic_DNA"/>
</dbReference>
<proteinExistence type="predicted"/>
<dbReference type="Gene3D" id="3.40.630.30">
    <property type="match status" value="1"/>
</dbReference>
<dbReference type="PANTHER" id="PTHR43877">
    <property type="entry name" value="AMINOALKYLPHOSPHONATE N-ACETYLTRANSFERASE-RELATED-RELATED"/>
    <property type="match status" value="1"/>
</dbReference>
<keyword evidence="2 4" id="KW-0012">Acyltransferase</keyword>
<comment type="caution">
    <text evidence="4">The sequence shown here is derived from an EMBL/GenBank/DDBJ whole genome shotgun (WGS) entry which is preliminary data.</text>
</comment>
<dbReference type="SUPFAM" id="SSF55729">
    <property type="entry name" value="Acyl-CoA N-acyltransferases (Nat)"/>
    <property type="match status" value="2"/>
</dbReference>
<dbReference type="EC" id="2.3.-.-" evidence="4"/>
<evidence type="ECO:0000259" key="3">
    <source>
        <dbReference type="PROSITE" id="PS51186"/>
    </source>
</evidence>
<evidence type="ECO:0000256" key="2">
    <source>
        <dbReference type="ARBA" id="ARBA00023315"/>
    </source>
</evidence>
<evidence type="ECO:0000313" key="5">
    <source>
        <dbReference type="Proteomes" id="UP001596087"/>
    </source>
</evidence>